<dbReference type="Proteomes" id="UP000230750">
    <property type="component" value="Unassembled WGS sequence"/>
</dbReference>
<evidence type="ECO:0000313" key="3">
    <source>
        <dbReference type="Proteomes" id="UP000230750"/>
    </source>
</evidence>
<dbReference type="AlphaFoldDB" id="A0A2G8KV67"/>
<reference evidence="2 3" key="1">
    <citation type="journal article" date="2017" name="PLoS Biol.">
        <title>The sea cucumber genome provides insights into morphological evolution and visceral regeneration.</title>
        <authorList>
            <person name="Zhang X."/>
            <person name="Sun L."/>
            <person name="Yuan J."/>
            <person name="Sun Y."/>
            <person name="Gao Y."/>
            <person name="Zhang L."/>
            <person name="Li S."/>
            <person name="Dai H."/>
            <person name="Hamel J.F."/>
            <person name="Liu C."/>
            <person name="Yu Y."/>
            <person name="Liu S."/>
            <person name="Lin W."/>
            <person name="Guo K."/>
            <person name="Jin S."/>
            <person name="Xu P."/>
            <person name="Storey K.B."/>
            <person name="Huan P."/>
            <person name="Zhang T."/>
            <person name="Zhou Y."/>
            <person name="Zhang J."/>
            <person name="Lin C."/>
            <person name="Li X."/>
            <person name="Xing L."/>
            <person name="Huo D."/>
            <person name="Sun M."/>
            <person name="Wang L."/>
            <person name="Mercier A."/>
            <person name="Li F."/>
            <person name="Yang H."/>
            <person name="Xiang J."/>
        </authorList>
    </citation>
    <scope>NUCLEOTIDE SEQUENCE [LARGE SCALE GENOMIC DNA]</scope>
    <source>
        <strain evidence="2">Shaxun</strain>
        <tissue evidence="2">Muscle</tissue>
    </source>
</reference>
<feature type="region of interest" description="Disordered" evidence="1">
    <location>
        <begin position="1"/>
        <end position="24"/>
    </location>
</feature>
<organism evidence="2 3">
    <name type="scientific">Stichopus japonicus</name>
    <name type="common">Sea cucumber</name>
    <dbReference type="NCBI Taxonomy" id="307972"/>
    <lineage>
        <taxon>Eukaryota</taxon>
        <taxon>Metazoa</taxon>
        <taxon>Echinodermata</taxon>
        <taxon>Eleutherozoa</taxon>
        <taxon>Echinozoa</taxon>
        <taxon>Holothuroidea</taxon>
        <taxon>Aspidochirotacea</taxon>
        <taxon>Aspidochirotida</taxon>
        <taxon>Stichopodidae</taxon>
        <taxon>Apostichopus</taxon>
    </lineage>
</organism>
<keyword evidence="3" id="KW-1185">Reference proteome</keyword>
<sequence length="363" mass="39105">MRPSISDSRHVSTDPESSSDRRKSYLANLENQSNKQFGVIQTKATCLQIASSTSTAVLPLSVRNIHTKSQPFKRKVISSSMVAVEVLSESQTNKGNDTATACKVFKATAPEIDSRNTSPSQDGTSPIVQNVNDCPTSFELIKNVSTNPDKAHLTVDKLPSQRKTLKNGDNNVSGNLPPPISQFQKKGTSRGHTACIANATSIQRASSFTPQLKSSSNSQSQLSSCQARTPLAGIRCTTSPVSTNKPTWNCITPGNSVPDNSSVRHKPASYTPEQFSSPQLPVFTPRVAQLCKTPTGPRMGRQIRSCRKFPGPAGILPKLSTGQELASIKLSPLKEEKEEAQTGDGKSSQDFGMDDFNQGAWVT</sequence>
<dbReference type="OrthoDB" id="21443at2759"/>
<name>A0A2G8KV67_STIJA</name>
<gene>
    <name evidence="2" type="ORF">BSL78_11231</name>
</gene>
<protein>
    <submittedName>
        <fullName evidence="2">Putative agglutinin-like protein 6-like</fullName>
    </submittedName>
</protein>
<proteinExistence type="predicted"/>
<comment type="caution">
    <text evidence="2">The sequence shown here is derived from an EMBL/GenBank/DDBJ whole genome shotgun (WGS) entry which is preliminary data.</text>
</comment>
<evidence type="ECO:0000313" key="2">
    <source>
        <dbReference type="EMBL" id="PIK51889.1"/>
    </source>
</evidence>
<feature type="region of interest" description="Disordered" evidence="1">
    <location>
        <begin position="327"/>
        <end position="363"/>
    </location>
</feature>
<feature type="compositionally biased region" description="Basic and acidic residues" evidence="1">
    <location>
        <begin position="7"/>
        <end position="23"/>
    </location>
</feature>
<accession>A0A2G8KV67</accession>
<dbReference type="EMBL" id="MRZV01000352">
    <property type="protein sequence ID" value="PIK51889.1"/>
    <property type="molecule type" value="Genomic_DNA"/>
</dbReference>
<evidence type="ECO:0000256" key="1">
    <source>
        <dbReference type="SAM" id="MobiDB-lite"/>
    </source>
</evidence>